<gene>
    <name evidence="2" type="ORF">ILUMI_16977</name>
</gene>
<dbReference type="OrthoDB" id="6782199at2759"/>
<dbReference type="AlphaFoldDB" id="A0A8K0CQ93"/>
<dbReference type="EMBL" id="VTPC01069707">
    <property type="protein sequence ID" value="KAF2889196.1"/>
    <property type="molecule type" value="Genomic_DNA"/>
</dbReference>
<name>A0A8K0CQ93_IGNLU</name>
<evidence type="ECO:0000313" key="2">
    <source>
        <dbReference type="EMBL" id="KAF2889196.1"/>
    </source>
</evidence>
<sequence>MANNSVEDKKKKKKRNCRDNTNKSGASNYVARTKNKQRRVARDTVKRARKQSWEECGRQIEEDFEQDQKLFYQVLKNMRKI</sequence>
<reference evidence="2" key="1">
    <citation type="submission" date="2019-08" db="EMBL/GenBank/DDBJ databases">
        <title>The genome of the North American firefly Photinus pyralis.</title>
        <authorList>
            <consortium name="Photinus pyralis genome working group"/>
            <person name="Fallon T.R."/>
            <person name="Sander Lower S.E."/>
            <person name="Weng J.-K."/>
        </authorList>
    </citation>
    <scope>NUCLEOTIDE SEQUENCE</scope>
    <source>
        <strain evidence="2">TRF0915ILg1</strain>
        <tissue evidence="2">Whole body</tissue>
    </source>
</reference>
<evidence type="ECO:0000313" key="3">
    <source>
        <dbReference type="Proteomes" id="UP000801492"/>
    </source>
</evidence>
<keyword evidence="3" id="KW-1185">Reference proteome</keyword>
<feature type="region of interest" description="Disordered" evidence="1">
    <location>
        <begin position="1"/>
        <end position="45"/>
    </location>
</feature>
<protein>
    <submittedName>
        <fullName evidence="2">Uncharacterized protein</fullName>
    </submittedName>
</protein>
<organism evidence="2 3">
    <name type="scientific">Ignelater luminosus</name>
    <name type="common">Cucubano</name>
    <name type="synonym">Pyrophorus luminosus</name>
    <dbReference type="NCBI Taxonomy" id="2038154"/>
    <lineage>
        <taxon>Eukaryota</taxon>
        <taxon>Metazoa</taxon>
        <taxon>Ecdysozoa</taxon>
        <taxon>Arthropoda</taxon>
        <taxon>Hexapoda</taxon>
        <taxon>Insecta</taxon>
        <taxon>Pterygota</taxon>
        <taxon>Neoptera</taxon>
        <taxon>Endopterygota</taxon>
        <taxon>Coleoptera</taxon>
        <taxon>Polyphaga</taxon>
        <taxon>Elateriformia</taxon>
        <taxon>Elateroidea</taxon>
        <taxon>Elateridae</taxon>
        <taxon>Agrypninae</taxon>
        <taxon>Pyrophorini</taxon>
        <taxon>Ignelater</taxon>
    </lineage>
</organism>
<accession>A0A8K0CQ93</accession>
<dbReference type="Proteomes" id="UP000801492">
    <property type="component" value="Unassembled WGS sequence"/>
</dbReference>
<comment type="caution">
    <text evidence="2">The sequence shown here is derived from an EMBL/GenBank/DDBJ whole genome shotgun (WGS) entry which is preliminary data.</text>
</comment>
<evidence type="ECO:0000256" key="1">
    <source>
        <dbReference type="SAM" id="MobiDB-lite"/>
    </source>
</evidence>
<feature type="non-terminal residue" evidence="2">
    <location>
        <position position="1"/>
    </location>
</feature>
<proteinExistence type="predicted"/>